<organism evidence="2 3">
    <name type="scientific">Micromonospora cremea</name>
    <dbReference type="NCBI Taxonomy" id="709881"/>
    <lineage>
        <taxon>Bacteria</taxon>
        <taxon>Bacillati</taxon>
        <taxon>Actinomycetota</taxon>
        <taxon>Actinomycetes</taxon>
        <taxon>Micromonosporales</taxon>
        <taxon>Micromonosporaceae</taxon>
        <taxon>Micromonospora</taxon>
    </lineage>
</organism>
<accession>A0A1N5UAT3</accession>
<keyword evidence="3" id="KW-1185">Reference proteome</keyword>
<sequence>MRKVSVFPLCHAGHLDAERIYLIDRGAAAIAMHTGDGTRVASYRLAGCLTPPSVDRGPQLPCDRRPAAGAPR</sequence>
<gene>
    <name evidence="2" type="ORF">SAMN04489832_0760</name>
</gene>
<dbReference type="Proteomes" id="UP000185124">
    <property type="component" value="Unassembled WGS sequence"/>
</dbReference>
<dbReference type="EMBL" id="FSQT01000001">
    <property type="protein sequence ID" value="SIM57922.1"/>
    <property type="molecule type" value="Genomic_DNA"/>
</dbReference>
<name>A0A1N5UAT3_9ACTN</name>
<evidence type="ECO:0000256" key="1">
    <source>
        <dbReference type="SAM" id="MobiDB-lite"/>
    </source>
</evidence>
<reference evidence="3" key="1">
    <citation type="submission" date="2016-12" db="EMBL/GenBank/DDBJ databases">
        <authorList>
            <person name="Varghese N."/>
            <person name="Submissions S."/>
        </authorList>
    </citation>
    <scope>NUCLEOTIDE SEQUENCE [LARGE SCALE GENOMIC DNA]</scope>
    <source>
        <strain evidence="3">DSM 45599</strain>
    </source>
</reference>
<dbReference type="AlphaFoldDB" id="A0A1N5UAT3"/>
<feature type="region of interest" description="Disordered" evidence="1">
    <location>
        <begin position="52"/>
        <end position="72"/>
    </location>
</feature>
<dbReference type="OrthoDB" id="3371391at2"/>
<evidence type="ECO:0000313" key="2">
    <source>
        <dbReference type="EMBL" id="SIM57922.1"/>
    </source>
</evidence>
<proteinExistence type="predicted"/>
<evidence type="ECO:0000313" key="3">
    <source>
        <dbReference type="Proteomes" id="UP000185124"/>
    </source>
</evidence>
<protein>
    <submittedName>
        <fullName evidence="2">Uncharacterized protein</fullName>
    </submittedName>
</protein>
<dbReference type="RefSeq" id="WP_074308749.1">
    <property type="nucleotide sequence ID" value="NZ_FSQT01000001.1"/>
</dbReference>